<sequence length="667" mass="76024">MKFIKLLTLSLFIGTTIASNAQEKELTPKTFKYGKVDLAEFNTKVSGTDSAASAVVLFDVGRGYFQLDPTSGSFNYILERHVRYKIYNKAGYDYANLELQFYNSNGSKTDLRGLEGATYNLEGGKIITSKLNKEAKFSEKQDKNYTLKKFALPNIKEGSIVEFKYKITSDFIFTLNPWYFQREIPTLYSKYDVLIPSYYLYKESAGGFLYINPKRTVENQNYMGSDGSFNLETTHYSYQAENVPGLKKESYITTIDDYLSKVDFELSSITIPGQVYRQFTSTWGKIAKELKTDENFGSFIKRNGSSKTIVKNLIQNATDPDTIIKKIFEHVKTSIKWNGSYNLYTSELTSKSIFDKKAGNSGDINLSLLVLLKEAGINALPVLVSTRDNGAHPGYPMLTKFNSIIVEAKIGERSILLDATNKSYSPNLISYQHMNHQGLKLDIDLELAEWISLETKNVSRKTINYMLTLDTDNKLSGKLYLTGTDFEGLTTRNKYISATDQNDFLKSFKSDKPGLQVSNYTIENVNNPYELLNETMDVVIEDNLEEAGNLVYFTPLLFDRTKENPFKSEERNFPVDFAYPSEEMYRISIDYPKGYQLDKIPKSEKYSLPEGAASFTFLVAQQDNKIALTSKITVNKSLFTPEEYHYLKELFKSVVRKQAEQLVFKKI</sequence>
<gene>
    <name evidence="3" type="ORF">ATK78_4489</name>
</gene>
<proteinExistence type="predicted"/>
<keyword evidence="1" id="KW-0732">Signal</keyword>
<dbReference type="AlphaFoldDB" id="A0A4R6SQK0"/>
<dbReference type="EMBL" id="SNYC01000009">
    <property type="protein sequence ID" value="TDQ06419.1"/>
    <property type="molecule type" value="Genomic_DNA"/>
</dbReference>
<comment type="caution">
    <text evidence="3">The sequence shown here is derived from an EMBL/GenBank/DDBJ whole genome shotgun (WGS) entry which is preliminary data.</text>
</comment>
<dbReference type="Proteomes" id="UP000295620">
    <property type="component" value="Unassembled WGS sequence"/>
</dbReference>
<feature type="domain" description="DUF3857" evidence="2">
    <location>
        <begin position="79"/>
        <end position="216"/>
    </location>
</feature>
<accession>A0A4R6SQK0</accession>
<dbReference type="Gene3D" id="2.60.120.1130">
    <property type="match status" value="1"/>
</dbReference>
<organism evidence="3 4">
    <name type="scientific">Pedobacter metabolipauper</name>
    <dbReference type="NCBI Taxonomy" id="425513"/>
    <lineage>
        <taxon>Bacteria</taxon>
        <taxon>Pseudomonadati</taxon>
        <taxon>Bacteroidota</taxon>
        <taxon>Sphingobacteriia</taxon>
        <taxon>Sphingobacteriales</taxon>
        <taxon>Sphingobacteriaceae</taxon>
        <taxon>Pedobacter</taxon>
    </lineage>
</organism>
<dbReference type="Gene3D" id="2.60.40.3140">
    <property type="match status" value="1"/>
</dbReference>
<evidence type="ECO:0000256" key="1">
    <source>
        <dbReference type="SAM" id="SignalP"/>
    </source>
</evidence>
<dbReference type="InterPro" id="IPR024618">
    <property type="entry name" value="DUF3857"/>
</dbReference>
<dbReference type="RefSeq" id="WP_133578277.1">
    <property type="nucleotide sequence ID" value="NZ_SNYC01000009.1"/>
</dbReference>
<name>A0A4R6SQK0_9SPHI</name>
<keyword evidence="4" id="KW-1185">Reference proteome</keyword>
<dbReference type="Pfam" id="PF12969">
    <property type="entry name" value="DUF3857"/>
    <property type="match status" value="1"/>
</dbReference>
<feature type="signal peptide" evidence="1">
    <location>
        <begin position="1"/>
        <end position="21"/>
    </location>
</feature>
<dbReference type="Gene3D" id="3.10.620.30">
    <property type="match status" value="1"/>
</dbReference>
<evidence type="ECO:0000313" key="3">
    <source>
        <dbReference type="EMBL" id="TDQ06419.1"/>
    </source>
</evidence>
<evidence type="ECO:0000259" key="2">
    <source>
        <dbReference type="Pfam" id="PF12969"/>
    </source>
</evidence>
<evidence type="ECO:0000313" key="4">
    <source>
        <dbReference type="Proteomes" id="UP000295620"/>
    </source>
</evidence>
<dbReference type="OrthoDB" id="98874at2"/>
<feature type="chain" id="PRO_5020927176" evidence="1">
    <location>
        <begin position="22"/>
        <end position="667"/>
    </location>
</feature>
<protein>
    <submittedName>
        <fullName evidence="3">Uncharacterized protein DUF3858</fullName>
    </submittedName>
</protein>
<reference evidence="3 4" key="1">
    <citation type="submission" date="2019-03" db="EMBL/GenBank/DDBJ databases">
        <title>Genomic Encyclopedia of Archaeal and Bacterial Type Strains, Phase II (KMG-II): from individual species to whole genera.</title>
        <authorList>
            <person name="Goeker M."/>
        </authorList>
    </citation>
    <scope>NUCLEOTIDE SEQUENCE [LARGE SCALE GENOMIC DNA]</scope>
    <source>
        <strain evidence="3 4">DSM 19035</strain>
    </source>
</reference>